<evidence type="ECO:0000313" key="3">
    <source>
        <dbReference type="Proteomes" id="UP000027195"/>
    </source>
</evidence>
<dbReference type="HOGENOM" id="CLU_1160952_0_0_1"/>
<feature type="compositionally biased region" description="Basic and acidic residues" evidence="1">
    <location>
        <begin position="217"/>
        <end position="231"/>
    </location>
</feature>
<keyword evidence="3" id="KW-1185">Reference proteome</keyword>
<dbReference type="AlphaFoldDB" id="A0A067MCW5"/>
<organism evidence="2 3">
    <name type="scientific">Botryobasidium botryosum (strain FD-172 SS1)</name>
    <dbReference type="NCBI Taxonomy" id="930990"/>
    <lineage>
        <taxon>Eukaryota</taxon>
        <taxon>Fungi</taxon>
        <taxon>Dikarya</taxon>
        <taxon>Basidiomycota</taxon>
        <taxon>Agaricomycotina</taxon>
        <taxon>Agaricomycetes</taxon>
        <taxon>Cantharellales</taxon>
        <taxon>Botryobasidiaceae</taxon>
        <taxon>Botryobasidium</taxon>
    </lineage>
</organism>
<feature type="region of interest" description="Disordered" evidence="1">
    <location>
        <begin position="217"/>
        <end position="239"/>
    </location>
</feature>
<dbReference type="EMBL" id="KL198078">
    <property type="protein sequence ID" value="KDQ09416.1"/>
    <property type="molecule type" value="Genomic_DNA"/>
</dbReference>
<gene>
    <name evidence="2" type="ORF">BOTBODRAFT_47578</name>
</gene>
<reference evidence="3" key="1">
    <citation type="journal article" date="2014" name="Proc. Natl. Acad. Sci. U.S.A.">
        <title>Extensive sampling of basidiomycete genomes demonstrates inadequacy of the white-rot/brown-rot paradigm for wood decay fungi.</title>
        <authorList>
            <person name="Riley R."/>
            <person name="Salamov A.A."/>
            <person name="Brown D.W."/>
            <person name="Nagy L.G."/>
            <person name="Floudas D."/>
            <person name="Held B.W."/>
            <person name="Levasseur A."/>
            <person name="Lombard V."/>
            <person name="Morin E."/>
            <person name="Otillar R."/>
            <person name="Lindquist E.A."/>
            <person name="Sun H."/>
            <person name="LaButti K.M."/>
            <person name="Schmutz J."/>
            <person name="Jabbour D."/>
            <person name="Luo H."/>
            <person name="Baker S.E."/>
            <person name="Pisabarro A.G."/>
            <person name="Walton J.D."/>
            <person name="Blanchette R.A."/>
            <person name="Henrissat B."/>
            <person name="Martin F."/>
            <person name="Cullen D."/>
            <person name="Hibbett D.S."/>
            <person name="Grigoriev I.V."/>
        </authorList>
    </citation>
    <scope>NUCLEOTIDE SEQUENCE [LARGE SCALE GENOMIC DNA]</scope>
    <source>
        <strain evidence="3">FD-172 SS1</strain>
    </source>
</reference>
<name>A0A067MCW5_BOTB1</name>
<accession>A0A067MCW5</accession>
<dbReference type="Proteomes" id="UP000027195">
    <property type="component" value="Unassembled WGS sequence"/>
</dbReference>
<proteinExistence type="predicted"/>
<evidence type="ECO:0000313" key="2">
    <source>
        <dbReference type="EMBL" id="KDQ09416.1"/>
    </source>
</evidence>
<protein>
    <submittedName>
        <fullName evidence="2">Uncharacterized protein</fullName>
    </submittedName>
</protein>
<sequence length="239" mass="26460">MTESQYVGSLRAYPAKCEALAKVPVPFGERVRPVIDFNRQMMKARQGATPWLVNDENAILRREIRRSAVWLRGINSVSLRKRGPGMTSCRLSIGRLPSGMPKSKTRDDKAVARTWTCGLTTTVCTYTSVAPQGQRVAPAAATSPPPAPHSRPYKSPGPRRPPRPLAAGPRIPATNIPLLLAPLRRALAEGRRARAGESGRWWESEEGRKGMPCYQKEVSDNRNREEAKMAEKPQAIMEP</sequence>
<dbReference type="InParanoid" id="A0A067MCW5"/>
<evidence type="ECO:0000256" key="1">
    <source>
        <dbReference type="SAM" id="MobiDB-lite"/>
    </source>
</evidence>
<feature type="region of interest" description="Disordered" evidence="1">
    <location>
        <begin position="135"/>
        <end position="171"/>
    </location>
</feature>